<keyword evidence="1" id="KW-0677">Repeat</keyword>
<dbReference type="InterPro" id="IPR050964">
    <property type="entry name" value="Striated_Muscle_Regulatory"/>
</dbReference>
<feature type="domain" description="Fibronectin type-III" evidence="3">
    <location>
        <begin position="43"/>
        <end position="139"/>
    </location>
</feature>
<dbReference type="PANTHER" id="PTHR13817:SF151">
    <property type="entry name" value="TITIN"/>
    <property type="match status" value="1"/>
</dbReference>
<feature type="compositionally biased region" description="Basic and acidic residues" evidence="2">
    <location>
        <begin position="247"/>
        <end position="262"/>
    </location>
</feature>
<feature type="region of interest" description="Disordered" evidence="2">
    <location>
        <begin position="480"/>
        <end position="506"/>
    </location>
</feature>
<dbReference type="AlphaFoldDB" id="A0AAV2I4L7"/>
<dbReference type="GO" id="GO:0031430">
    <property type="term" value="C:M band"/>
    <property type="evidence" value="ECO:0007669"/>
    <property type="project" value="TreeGrafter"/>
</dbReference>
<dbReference type="InterPro" id="IPR013783">
    <property type="entry name" value="Ig-like_fold"/>
</dbReference>
<feature type="compositionally biased region" description="Low complexity" evidence="2">
    <location>
        <begin position="487"/>
        <end position="498"/>
    </location>
</feature>
<evidence type="ECO:0000256" key="2">
    <source>
        <dbReference type="SAM" id="MobiDB-lite"/>
    </source>
</evidence>
<reference evidence="4 5" key="1">
    <citation type="submission" date="2024-04" db="EMBL/GenBank/DDBJ databases">
        <authorList>
            <consortium name="Genoscope - CEA"/>
            <person name="William W."/>
        </authorList>
    </citation>
    <scope>NUCLEOTIDE SEQUENCE [LARGE SCALE GENOMIC DNA]</scope>
</reference>
<evidence type="ECO:0000313" key="5">
    <source>
        <dbReference type="Proteomes" id="UP001497497"/>
    </source>
</evidence>
<comment type="caution">
    <text evidence="4">The sequence shown here is derived from an EMBL/GenBank/DDBJ whole genome shotgun (WGS) entry which is preliminary data.</text>
</comment>
<accession>A0AAV2I4L7</accession>
<feature type="region of interest" description="Disordered" evidence="2">
    <location>
        <begin position="199"/>
        <end position="343"/>
    </location>
</feature>
<dbReference type="Pfam" id="PF00041">
    <property type="entry name" value="fn3"/>
    <property type="match status" value="1"/>
</dbReference>
<keyword evidence="5" id="KW-1185">Reference proteome</keyword>
<dbReference type="SMART" id="SM00060">
    <property type="entry name" value="FN3"/>
    <property type="match status" value="1"/>
</dbReference>
<dbReference type="EMBL" id="CAXITT010000401">
    <property type="protein sequence ID" value="CAL1540808.1"/>
    <property type="molecule type" value="Genomic_DNA"/>
</dbReference>
<name>A0AAV2I4L7_LYMST</name>
<evidence type="ECO:0000256" key="1">
    <source>
        <dbReference type="ARBA" id="ARBA00022737"/>
    </source>
</evidence>
<sequence length="570" mass="62061">MGANQSNGLQERDRSGGHGGNKGQHSWAHSRAGERRTKAKPAPPLKPYAADVTHNSIALSWMPPRHDTNSIIAYMIEIANVGPHGDGQWKTVTKCCQGTNYDVRHLSNDTEYMFRVRAENVYGVGKPSAPSDIVTTKLCETMSELHGNLPTPATTTCSFTDTNTHCFKRRHSFNVHLDGGITKILTHSDIVINNYSSSSTTSALSGDNCDKSHTLSRAGAHRSSLQQNRKVGHPILLPGTGTNSLNRLRESRSSLKASDHPRNTAPRCSVTHKFRESRSSFGSTMSDSNGSTASTEDDLKKSNRGSAGSLQSSSSDITVSNHKDQCSEKGSKNSLSDSNMGNNCDAQLHQKNCDTVDSSHVSDQTATLVEKNNNTNILCDTKPETDLKLDSVDGDVGGDIYKLKEGLKNYELTEEKLKLHDLHPSNTNTFSTNVSLKGYYEHLENPWEKGESVGGVPEQIMAAPLSDDVKMAMINNSIKEDNHSDAESGYSETGSGYSPANLPSSDHRDFRTLRSVLQSSNMIVKSSKSLPDVVGMVLGENGETKMLPRGRLTTIVDADEEEEPVWIATL</sequence>
<organism evidence="4 5">
    <name type="scientific">Lymnaea stagnalis</name>
    <name type="common">Great pond snail</name>
    <name type="synonym">Helix stagnalis</name>
    <dbReference type="NCBI Taxonomy" id="6523"/>
    <lineage>
        <taxon>Eukaryota</taxon>
        <taxon>Metazoa</taxon>
        <taxon>Spiralia</taxon>
        <taxon>Lophotrochozoa</taxon>
        <taxon>Mollusca</taxon>
        <taxon>Gastropoda</taxon>
        <taxon>Heterobranchia</taxon>
        <taxon>Euthyneura</taxon>
        <taxon>Panpulmonata</taxon>
        <taxon>Hygrophila</taxon>
        <taxon>Lymnaeoidea</taxon>
        <taxon>Lymnaeidae</taxon>
        <taxon>Lymnaea</taxon>
    </lineage>
</organism>
<proteinExistence type="predicted"/>
<gene>
    <name evidence="4" type="ORF">GSLYS_00014457001</name>
</gene>
<dbReference type="PROSITE" id="PS50853">
    <property type="entry name" value="FN3"/>
    <property type="match status" value="1"/>
</dbReference>
<dbReference type="CDD" id="cd00063">
    <property type="entry name" value="FN3"/>
    <property type="match status" value="1"/>
</dbReference>
<dbReference type="InterPro" id="IPR036116">
    <property type="entry name" value="FN3_sf"/>
</dbReference>
<dbReference type="SUPFAM" id="SSF49265">
    <property type="entry name" value="Fibronectin type III"/>
    <property type="match status" value="1"/>
</dbReference>
<dbReference type="GO" id="GO:0045214">
    <property type="term" value="P:sarcomere organization"/>
    <property type="evidence" value="ECO:0007669"/>
    <property type="project" value="TreeGrafter"/>
</dbReference>
<dbReference type="Gene3D" id="2.60.40.10">
    <property type="entry name" value="Immunoglobulins"/>
    <property type="match status" value="1"/>
</dbReference>
<evidence type="ECO:0000259" key="3">
    <source>
        <dbReference type="PROSITE" id="PS50853"/>
    </source>
</evidence>
<dbReference type="InterPro" id="IPR003961">
    <property type="entry name" value="FN3_dom"/>
</dbReference>
<dbReference type="Proteomes" id="UP001497497">
    <property type="component" value="Unassembled WGS sequence"/>
</dbReference>
<protein>
    <recommendedName>
        <fullName evidence="3">Fibronectin type-III domain-containing protein</fullName>
    </recommendedName>
</protein>
<feature type="compositionally biased region" description="Polar residues" evidence="2">
    <location>
        <begin position="332"/>
        <end position="343"/>
    </location>
</feature>
<feature type="compositionally biased region" description="Polar residues" evidence="2">
    <location>
        <begin position="279"/>
        <end position="294"/>
    </location>
</feature>
<dbReference type="PANTHER" id="PTHR13817">
    <property type="entry name" value="TITIN"/>
    <property type="match status" value="1"/>
</dbReference>
<feature type="region of interest" description="Disordered" evidence="2">
    <location>
        <begin position="1"/>
        <end position="48"/>
    </location>
</feature>
<feature type="compositionally biased region" description="Basic and acidic residues" evidence="2">
    <location>
        <begin position="321"/>
        <end position="331"/>
    </location>
</feature>
<feature type="compositionally biased region" description="Low complexity" evidence="2">
    <location>
        <begin position="304"/>
        <end position="315"/>
    </location>
</feature>
<evidence type="ECO:0000313" key="4">
    <source>
        <dbReference type="EMBL" id="CAL1540808.1"/>
    </source>
</evidence>